<keyword evidence="6" id="KW-0676">Redox-active center</keyword>
<reference evidence="8" key="1">
    <citation type="submission" date="2015-01" db="EMBL/GenBank/DDBJ databases">
        <title>The Genome Sequence of Cladophialophora bantiana CBS 173.52.</title>
        <authorList>
            <consortium name="The Broad Institute Genomics Platform"/>
            <person name="Cuomo C."/>
            <person name="de Hoog S."/>
            <person name="Gorbushina A."/>
            <person name="Stielow B."/>
            <person name="Teixiera M."/>
            <person name="Abouelleil A."/>
            <person name="Chapman S.B."/>
            <person name="Priest M."/>
            <person name="Young S.K."/>
            <person name="Wortman J."/>
            <person name="Nusbaum C."/>
            <person name="Birren B."/>
        </authorList>
    </citation>
    <scope>NUCLEOTIDE SEQUENCE [LARGE SCALE GENOMIC DNA]</scope>
    <source>
        <strain evidence="8">CBS 173.52</strain>
    </source>
</reference>
<protein>
    <recommendedName>
        <fullName evidence="7">Rhodanese domain-containing protein</fullName>
    </recommendedName>
</protein>
<dbReference type="Pfam" id="PF02852">
    <property type="entry name" value="Pyr_redox_dim"/>
    <property type="match status" value="1"/>
</dbReference>
<dbReference type="InterPro" id="IPR036873">
    <property type="entry name" value="Rhodanese-like_dom_sf"/>
</dbReference>
<dbReference type="PRINTS" id="PR00411">
    <property type="entry name" value="PNDRDTASEI"/>
</dbReference>
<dbReference type="InterPro" id="IPR036188">
    <property type="entry name" value="FAD/NAD-bd_sf"/>
</dbReference>
<dbReference type="AlphaFoldDB" id="A0A0D2HA84"/>
<dbReference type="InterPro" id="IPR004099">
    <property type="entry name" value="Pyr_nucl-diS_OxRdtase_dimer"/>
</dbReference>
<dbReference type="Pfam" id="PF07992">
    <property type="entry name" value="Pyr_redox_2"/>
    <property type="match status" value="1"/>
</dbReference>
<keyword evidence="3" id="KW-0285">Flavoprotein</keyword>
<comment type="similarity">
    <text evidence="2">Belongs to the class-III pyridine nucleotide-disulfide oxidoreductase family.</text>
</comment>
<dbReference type="OrthoDB" id="361797at2759"/>
<dbReference type="PROSITE" id="PS50206">
    <property type="entry name" value="RHODANESE_3"/>
    <property type="match status" value="1"/>
</dbReference>
<dbReference type="Proteomes" id="UP000053789">
    <property type="component" value="Unassembled WGS sequence"/>
</dbReference>
<evidence type="ECO:0000313" key="9">
    <source>
        <dbReference type="Proteomes" id="UP000053789"/>
    </source>
</evidence>
<organism evidence="8 9">
    <name type="scientific">Cladophialophora bantiana (strain ATCC 10958 / CBS 173.52 / CDC B-1940 / NIH 8579)</name>
    <name type="common">Xylohypha bantiana</name>
    <dbReference type="NCBI Taxonomy" id="1442370"/>
    <lineage>
        <taxon>Eukaryota</taxon>
        <taxon>Fungi</taxon>
        <taxon>Dikarya</taxon>
        <taxon>Ascomycota</taxon>
        <taxon>Pezizomycotina</taxon>
        <taxon>Eurotiomycetes</taxon>
        <taxon>Chaetothyriomycetidae</taxon>
        <taxon>Chaetothyriales</taxon>
        <taxon>Herpotrichiellaceae</taxon>
        <taxon>Cladophialophora</taxon>
    </lineage>
</organism>
<comment type="cofactor">
    <cofactor evidence="1">
        <name>FAD</name>
        <dbReference type="ChEBI" id="CHEBI:57692"/>
    </cofactor>
</comment>
<evidence type="ECO:0000256" key="4">
    <source>
        <dbReference type="ARBA" id="ARBA00022827"/>
    </source>
</evidence>
<dbReference type="Pfam" id="PF00581">
    <property type="entry name" value="Rhodanese"/>
    <property type="match status" value="1"/>
</dbReference>
<evidence type="ECO:0000256" key="6">
    <source>
        <dbReference type="ARBA" id="ARBA00023284"/>
    </source>
</evidence>
<gene>
    <name evidence="8" type="ORF">Z519_08796</name>
</gene>
<evidence type="ECO:0000256" key="1">
    <source>
        <dbReference type="ARBA" id="ARBA00001974"/>
    </source>
</evidence>
<dbReference type="PRINTS" id="PR00368">
    <property type="entry name" value="FADPNR"/>
</dbReference>
<dbReference type="Gene3D" id="3.50.50.60">
    <property type="entry name" value="FAD/NAD(P)-binding domain"/>
    <property type="match status" value="2"/>
</dbReference>
<dbReference type="EMBL" id="KN846993">
    <property type="protein sequence ID" value="KIW90153.1"/>
    <property type="molecule type" value="Genomic_DNA"/>
</dbReference>
<dbReference type="SUPFAM" id="SSF52821">
    <property type="entry name" value="Rhodanese/Cell cycle control phosphatase"/>
    <property type="match status" value="1"/>
</dbReference>
<accession>A0A0D2HA84</accession>
<evidence type="ECO:0000313" key="8">
    <source>
        <dbReference type="EMBL" id="KIW90153.1"/>
    </source>
</evidence>
<keyword evidence="9" id="KW-1185">Reference proteome</keyword>
<dbReference type="SUPFAM" id="SSF55424">
    <property type="entry name" value="FAD/NAD-linked reductases, dimerisation (C-terminal) domain"/>
    <property type="match status" value="1"/>
</dbReference>
<feature type="domain" description="Rhodanese" evidence="7">
    <location>
        <begin position="493"/>
        <end position="573"/>
    </location>
</feature>
<keyword evidence="5" id="KW-0560">Oxidoreductase</keyword>
<dbReference type="SUPFAM" id="SSF51905">
    <property type="entry name" value="FAD/NAD(P)-binding domain"/>
    <property type="match status" value="1"/>
</dbReference>
<dbReference type="InterPro" id="IPR023753">
    <property type="entry name" value="FAD/NAD-binding_dom"/>
</dbReference>
<dbReference type="PANTHER" id="PTHR43429:SF1">
    <property type="entry name" value="NAD(P)H SULFUR OXIDOREDUCTASE (COA-DEPENDENT)"/>
    <property type="match status" value="1"/>
</dbReference>
<dbReference type="HOGENOM" id="CLU_003291_1_2_1"/>
<dbReference type="InterPro" id="IPR001763">
    <property type="entry name" value="Rhodanese-like_dom"/>
</dbReference>
<evidence type="ECO:0000256" key="5">
    <source>
        <dbReference type="ARBA" id="ARBA00023002"/>
    </source>
</evidence>
<dbReference type="GeneID" id="27701724"/>
<dbReference type="RefSeq" id="XP_016616822.1">
    <property type="nucleotide sequence ID" value="XM_016766524.1"/>
</dbReference>
<name>A0A0D2HA84_CLAB1</name>
<dbReference type="GO" id="GO:0016491">
    <property type="term" value="F:oxidoreductase activity"/>
    <property type="evidence" value="ECO:0007669"/>
    <property type="project" value="UniProtKB-KW"/>
</dbReference>
<dbReference type="InterPro" id="IPR050260">
    <property type="entry name" value="FAD-bd_OxRdtase"/>
</dbReference>
<evidence type="ECO:0000256" key="2">
    <source>
        <dbReference type="ARBA" id="ARBA00009130"/>
    </source>
</evidence>
<proteinExistence type="inferred from homology"/>
<sequence>MISVEQPKNIVIVGGVAGGMSCATRLRRLDEKANIIVLEKGKYVSYANCGIPYALGNVIKDEAKLHVQTSEKIASWFNIDVRTEVELVGIDRPNKVIHVKCVGNKSGKLHCDIENISYDKLVLSLGADAFIPTVKGIDSEHVFTLQTIPDLEKIQSYIAAHGCRNATVIGGGFIGLEAAENLRLLGLNVTVMEYLPHIFPPVDHDMAMPLQKEMERNGIRLLLNARITEITPTGSDKPSQILLNGTDPVETDLIIVSVGVRARTAIVENAGIQIGKSGVIVNDTMQTSDPDIYAVGDMVETPHLVSGHPVRIALAGPANRQGRLAADNICGLSANYRGNVGTAVCKVFDLTVGVVGLSVEALRVMGRGDKTKYLTIHPSHHVGYYPGAEPMVLKVVFEVDSGRLLGAQIVGKQGIDKRIDVLAMAIRAGMSVEDLEHVELGYAPPYGAAKDPVNMAGFVGGNILRGLMQPVYAEDLVKEICFESGDGTQKRCLPEKYQVVDVRTPEEFCKGHLIGAINIPLDTLRRSLHLMDRSKKILAYCQVGYRGYLAYRILKQNAFEAVNLNGGFKAVCVGGYDSLID</sequence>
<dbReference type="SMART" id="SM00450">
    <property type="entry name" value="RHOD"/>
    <property type="match status" value="1"/>
</dbReference>
<dbReference type="InterPro" id="IPR016156">
    <property type="entry name" value="FAD/NAD-linked_Rdtase_dimer_sf"/>
</dbReference>
<dbReference type="Gene3D" id="3.40.250.10">
    <property type="entry name" value="Rhodanese-like domain"/>
    <property type="match status" value="1"/>
</dbReference>
<keyword evidence="4" id="KW-0274">FAD</keyword>
<evidence type="ECO:0000256" key="3">
    <source>
        <dbReference type="ARBA" id="ARBA00022630"/>
    </source>
</evidence>
<evidence type="ECO:0000259" key="7">
    <source>
        <dbReference type="PROSITE" id="PS50206"/>
    </source>
</evidence>
<dbReference type="PANTHER" id="PTHR43429">
    <property type="entry name" value="PYRIDINE NUCLEOTIDE-DISULFIDE OXIDOREDUCTASE DOMAIN-CONTAINING"/>
    <property type="match status" value="1"/>
</dbReference>